<dbReference type="EMBL" id="AMCI01001455">
    <property type="protein sequence ID" value="EJX05476.1"/>
    <property type="molecule type" value="Genomic_DNA"/>
</dbReference>
<accession>J9CYX8</accession>
<dbReference type="PROSITE" id="PS00092">
    <property type="entry name" value="N6_MTASE"/>
    <property type="match status" value="1"/>
</dbReference>
<proteinExistence type="predicted"/>
<protein>
    <submittedName>
        <fullName evidence="1">DNA modification methylase</fullName>
    </submittedName>
</protein>
<keyword evidence="1" id="KW-0808">Transferase</keyword>
<dbReference type="InterPro" id="IPR029063">
    <property type="entry name" value="SAM-dependent_MTases_sf"/>
</dbReference>
<dbReference type="InterPro" id="IPR002052">
    <property type="entry name" value="DNA_methylase_N6_adenine_CS"/>
</dbReference>
<comment type="caution">
    <text evidence="1">The sequence shown here is derived from an EMBL/GenBank/DDBJ whole genome shotgun (WGS) entry which is preliminary data.</text>
</comment>
<evidence type="ECO:0000313" key="1">
    <source>
        <dbReference type="EMBL" id="EJX05476.1"/>
    </source>
</evidence>
<dbReference type="AlphaFoldDB" id="J9CYX8"/>
<keyword evidence="1" id="KW-0489">Methyltransferase</keyword>
<sequence>MLELNKLYNMDCMQGMKEFPDGFFDLAIVDPPYGIGIDGQKKRVCSNPKHNRKEHIRKNWDKAIPPPEYFRELERVSKSAK</sequence>
<organism evidence="1">
    <name type="scientific">gut metagenome</name>
    <dbReference type="NCBI Taxonomy" id="749906"/>
    <lineage>
        <taxon>unclassified sequences</taxon>
        <taxon>metagenomes</taxon>
        <taxon>organismal metagenomes</taxon>
    </lineage>
</organism>
<name>J9CYX8_9ZZZZ</name>
<dbReference type="GO" id="GO:0003676">
    <property type="term" value="F:nucleic acid binding"/>
    <property type="evidence" value="ECO:0007669"/>
    <property type="project" value="InterPro"/>
</dbReference>
<dbReference type="Gene3D" id="3.40.50.150">
    <property type="entry name" value="Vaccinia Virus protein VP39"/>
    <property type="match status" value="1"/>
</dbReference>
<dbReference type="GO" id="GO:0008168">
    <property type="term" value="F:methyltransferase activity"/>
    <property type="evidence" value="ECO:0007669"/>
    <property type="project" value="UniProtKB-KW"/>
</dbReference>
<dbReference type="GO" id="GO:0032259">
    <property type="term" value="P:methylation"/>
    <property type="evidence" value="ECO:0007669"/>
    <property type="project" value="UniProtKB-KW"/>
</dbReference>
<reference evidence="1" key="1">
    <citation type="journal article" date="2012" name="PLoS ONE">
        <title>Gene sets for utilization of primary and secondary nutrition supplies in the distal gut of endangered iberian lynx.</title>
        <authorList>
            <person name="Alcaide M."/>
            <person name="Messina E."/>
            <person name="Richter M."/>
            <person name="Bargiela R."/>
            <person name="Peplies J."/>
            <person name="Huws S.A."/>
            <person name="Newbold C.J."/>
            <person name="Golyshin P.N."/>
            <person name="Simon M.A."/>
            <person name="Lopez G."/>
            <person name="Yakimov M.M."/>
            <person name="Ferrer M."/>
        </authorList>
    </citation>
    <scope>NUCLEOTIDE SEQUENCE</scope>
</reference>
<dbReference type="SUPFAM" id="SSF53335">
    <property type="entry name" value="S-adenosyl-L-methionine-dependent methyltransferases"/>
    <property type="match status" value="1"/>
</dbReference>
<gene>
    <name evidence="1" type="ORF">EVA_06414</name>
</gene>